<dbReference type="Gene3D" id="6.10.340.10">
    <property type="match status" value="1"/>
</dbReference>
<dbReference type="eggNOG" id="COG2205">
    <property type="taxonomic scope" value="Bacteria"/>
</dbReference>
<evidence type="ECO:0000256" key="3">
    <source>
        <dbReference type="ARBA" id="ARBA00012438"/>
    </source>
</evidence>
<dbReference type="CDD" id="cd06225">
    <property type="entry name" value="HAMP"/>
    <property type="match status" value="1"/>
</dbReference>
<evidence type="ECO:0000256" key="11">
    <source>
        <dbReference type="SAM" id="Phobius"/>
    </source>
</evidence>
<dbReference type="CDD" id="cd00082">
    <property type="entry name" value="HisKA"/>
    <property type="match status" value="1"/>
</dbReference>
<evidence type="ECO:0000256" key="5">
    <source>
        <dbReference type="ARBA" id="ARBA00022679"/>
    </source>
</evidence>
<feature type="domain" description="HAMP" evidence="13">
    <location>
        <begin position="168"/>
        <end position="221"/>
    </location>
</feature>
<dbReference type="PRINTS" id="PR00344">
    <property type="entry name" value="BCTRLSENSOR"/>
</dbReference>
<sequence length="444" mass="47298">MVLIAAAATATVLIVGGVLLAAALRVVLVDDAMDTARLRAQDLGELAAALKLPPDPAVRDSDLVQVVGDGGRVLSASRNIAGTAPLDLAPQSPGTTVVHRVDRIPAADSGAYRVVAHGTSTPNGPATVYVGVSIEEIDETVVLAGQVGLAAIPVFVVLLSVAMWTVLGRTLAPVERIRREADAITAQHLDRRVFEPEQRDELGRLARTVNAMLARLQASTERQRRFVADTAHELRSPIASLRTQLETARDSRRPVDWEQVSADLLAETVRMQALAEQLLLLARADAGTLGWTKVAVDLDDVVDTVSGHPVTQTAVQLDIRAVEPVQVTGDPVLLEQAVRNLVDNAVAHATRQVRVGLTVTGSEAVLTVDDDGPGIPPQHRQEIFERFTRLDGARDRDHGGAGLGLAIVADITQAHGGRVEVEDSPLGGARFRLRLPATEELRKS</sequence>
<dbReference type="GO" id="GO:0000155">
    <property type="term" value="F:phosphorelay sensor kinase activity"/>
    <property type="evidence" value="ECO:0007669"/>
    <property type="project" value="InterPro"/>
</dbReference>
<evidence type="ECO:0000256" key="2">
    <source>
        <dbReference type="ARBA" id="ARBA00004236"/>
    </source>
</evidence>
<dbReference type="SMART" id="SM00387">
    <property type="entry name" value="HATPase_c"/>
    <property type="match status" value="1"/>
</dbReference>
<dbReference type="InterPro" id="IPR004358">
    <property type="entry name" value="Sig_transdc_His_kin-like_C"/>
</dbReference>
<evidence type="ECO:0000313" key="14">
    <source>
        <dbReference type="EMBL" id="ADB32572.1"/>
    </source>
</evidence>
<keyword evidence="15" id="KW-1185">Reference proteome</keyword>
<evidence type="ECO:0000256" key="6">
    <source>
        <dbReference type="ARBA" id="ARBA00022692"/>
    </source>
</evidence>
<reference evidence="15" key="1">
    <citation type="submission" date="2009-09" db="EMBL/GenBank/DDBJ databases">
        <title>The complete genome of Kribbella flavida DSM 17836.</title>
        <authorList>
            <consortium name="US DOE Joint Genome Institute (JGI-PGF)"/>
            <person name="Lucas S."/>
            <person name="Copeland A."/>
            <person name="Lapidus A."/>
            <person name="Glavina del Rio T."/>
            <person name="Dalin E."/>
            <person name="Tice H."/>
            <person name="Bruce D."/>
            <person name="Goodwin L."/>
            <person name="Pitluck S."/>
            <person name="Kyrpides N."/>
            <person name="Mavromatis K."/>
            <person name="Ivanova N."/>
            <person name="Saunders E."/>
            <person name="Brettin T."/>
            <person name="Detter J.C."/>
            <person name="Han C."/>
            <person name="Larimer F."/>
            <person name="Land M."/>
            <person name="Hauser L."/>
            <person name="Markowitz V."/>
            <person name="Cheng J.-F."/>
            <person name="Hugenholtz P."/>
            <person name="Woyke T."/>
            <person name="Wu D."/>
            <person name="Pukall R."/>
            <person name="Klenk H.-P."/>
            <person name="Eisen J.A."/>
        </authorList>
    </citation>
    <scope>NUCLEOTIDE SEQUENCE [LARGE SCALE GENOMIC DNA]</scope>
    <source>
        <strain evidence="15">DSM 17836 / JCM 10339 / NBRC 14399</strain>
    </source>
</reference>
<dbReference type="PROSITE" id="PS50109">
    <property type="entry name" value="HIS_KIN"/>
    <property type="match status" value="1"/>
</dbReference>
<dbReference type="InterPro" id="IPR005467">
    <property type="entry name" value="His_kinase_dom"/>
</dbReference>
<evidence type="ECO:0000256" key="1">
    <source>
        <dbReference type="ARBA" id="ARBA00000085"/>
    </source>
</evidence>
<dbReference type="SUPFAM" id="SSF55874">
    <property type="entry name" value="ATPase domain of HSP90 chaperone/DNA topoisomerase II/histidine kinase"/>
    <property type="match status" value="1"/>
</dbReference>
<dbReference type="Pfam" id="PF00672">
    <property type="entry name" value="HAMP"/>
    <property type="match status" value="1"/>
</dbReference>
<dbReference type="SUPFAM" id="SSF158472">
    <property type="entry name" value="HAMP domain-like"/>
    <property type="match status" value="1"/>
</dbReference>
<dbReference type="EMBL" id="CP001736">
    <property type="protein sequence ID" value="ADB32572.1"/>
    <property type="molecule type" value="Genomic_DNA"/>
</dbReference>
<dbReference type="InterPro" id="IPR036097">
    <property type="entry name" value="HisK_dim/P_sf"/>
</dbReference>
<dbReference type="Proteomes" id="UP000007967">
    <property type="component" value="Chromosome"/>
</dbReference>
<evidence type="ECO:0000259" key="13">
    <source>
        <dbReference type="PROSITE" id="PS50885"/>
    </source>
</evidence>
<dbReference type="SUPFAM" id="SSF47384">
    <property type="entry name" value="Homodimeric domain of signal transducing histidine kinase"/>
    <property type="match status" value="1"/>
</dbReference>
<dbReference type="InterPro" id="IPR036890">
    <property type="entry name" value="HATPase_C_sf"/>
</dbReference>
<keyword evidence="9" id="KW-0902">Two-component regulatory system</keyword>
<keyword evidence="4" id="KW-0597">Phosphoprotein</keyword>
<dbReference type="Gene3D" id="3.30.565.10">
    <property type="entry name" value="Histidine kinase-like ATPase, C-terminal domain"/>
    <property type="match status" value="1"/>
</dbReference>
<protein>
    <recommendedName>
        <fullName evidence="3">histidine kinase</fullName>
        <ecNumber evidence="3">2.7.13.3</ecNumber>
    </recommendedName>
</protein>
<evidence type="ECO:0000256" key="10">
    <source>
        <dbReference type="ARBA" id="ARBA00023136"/>
    </source>
</evidence>
<evidence type="ECO:0000256" key="9">
    <source>
        <dbReference type="ARBA" id="ARBA00023012"/>
    </source>
</evidence>
<feature type="transmembrane region" description="Helical" evidence="11">
    <location>
        <begin position="147"/>
        <end position="167"/>
    </location>
</feature>
<dbReference type="KEGG" id="kfl:Kfla_3514"/>
<reference evidence="14 15" key="2">
    <citation type="journal article" date="2010" name="Stand. Genomic Sci.">
        <title>Complete genome sequence of Kribbella flavida type strain (IFO 14399).</title>
        <authorList>
            <person name="Pukall R."/>
            <person name="Lapidus A."/>
            <person name="Glavina Del Rio T."/>
            <person name="Copeland A."/>
            <person name="Tice H."/>
            <person name="Cheng J.-F."/>
            <person name="Lucas S."/>
            <person name="Chen F."/>
            <person name="Nolan M."/>
            <person name="LaButti K."/>
            <person name="Pati A."/>
            <person name="Ivanova N."/>
            <person name="Mavrommatis K."/>
            <person name="Mikhailova N."/>
            <person name="Pitluck S."/>
            <person name="Bruce D."/>
            <person name="Goodwin L."/>
            <person name="Land M."/>
            <person name="Hauser L."/>
            <person name="Chang Y.-J."/>
            <person name="Jeffries C.D."/>
            <person name="Chen A."/>
            <person name="Palaniappan K."/>
            <person name="Chain P."/>
            <person name="Rohde M."/>
            <person name="Goeker M."/>
            <person name="Bristow J."/>
            <person name="Eisen J.A."/>
            <person name="Markowitz V."/>
            <person name="Hugenholtz P."/>
            <person name="Kyrpides N.C."/>
            <person name="Klenk H.-P."/>
            <person name="Brettin T."/>
        </authorList>
    </citation>
    <scope>NUCLEOTIDE SEQUENCE [LARGE SCALE GENOMIC DNA]</scope>
    <source>
        <strain evidence="15">DSM 17836 / JCM 10339 / NBRC 14399</strain>
    </source>
</reference>
<evidence type="ECO:0000313" key="15">
    <source>
        <dbReference type="Proteomes" id="UP000007967"/>
    </source>
</evidence>
<dbReference type="InterPro" id="IPR003660">
    <property type="entry name" value="HAMP_dom"/>
</dbReference>
<organism evidence="14 15">
    <name type="scientific">Kribbella flavida (strain DSM 17836 / JCM 10339 / NBRC 14399)</name>
    <dbReference type="NCBI Taxonomy" id="479435"/>
    <lineage>
        <taxon>Bacteria</taxon>
        <taxon>Bacillati</taxon>
        <taxon>Actinomycetota</taxon>
        <taxon>Actinomycetes</taxon>
        <taxon>Propionibacteriales</taxon>
        <taxon>Kribbellaceae</taxon>
        <taxon>Kribbella</taxon>
    </lineage>
</organism>
<dbReference type="EC" id="2.7.13.3" evidence="3"/>
<dbReference type="InterPro" id="IPR003661">
    <property type="entry name" value="HisK_dim/P_dom"/>
</dbReference>
<evidence type="ECO:0000256" key="4">
    <source>
        <dbReference type="ARBA" id="ARBA00022553"/>
    </source>
</evidence>
<dbReference type="PANTHER" id="PTHR45436:SF5">
    <property type="entry name" value="SENSOR HISTIDINE KINASE TRCS"/>
    <property type="match status" value="1"/>
</dbReference>
<dbReference type="STRING" id="479435.Kfla_3514"/>
<evidence type="ECO:0000256" key="8">
    <source>
        <dbReference type="ARBA" id="ARBA00022989"/>
    </source>
</evidence>
<proteinExistence type="predicted"/>
<dbReference type="InterPro" id="IPR050428">
    <property type="entry name" value="TCS_sensor_his_kinase"/>
</dbReference>
<keyword evidence="8 11" id="KW-1133">Transmembrane helix</keyword>
<dbReference type="AlphaFoldDB" id="D2PLZ2"/>
<feature type="domain" description="Histidine kinase" evidence="12">
    <location>
        <begin position="229"/>
        <end position="439"/>
    </location>
</feature>
<accession>D2PLZ2</accession>
<dbReference type="Gene3D" id="1.10.287.130">
    <property type="match status" value="1"/>
</dbReference>
<dbReference type="SMART" id="SM00388">
    <property type="entry name" value="HisKA"/>
    <property type="match status" value="1"/>
</dbReference>
<dbReference type="PANTHER" id="PTHR45436">
    <property type="entry name" value="SENSOR HISTIDINE KINASE YKOH"/>
    <property type="match status" value="1"/>
</dbReference>
<dbReference type="PROSITE" id="PS50885">
    <property type="entry name" value="HAMP"/>
    <property type="match status" value="1"/>
</dbReference>
<gene>
    <name evidence="14" type="ordered locus">Kfla_3514</name>
</gene>
<keyword evidence="6 11" id="KW-0812">Transmembrane</keyword>
<keyword evidence="7 14" id="KW-0418">Kinase</keyword>
<keyword evidence="10 11" id="KW-0472">Membrane</keyword>
<dbReference type="eggNOG" id="COG2770">
    <property type="taxonomic scope" value="Bacteria"/>
</dbReference>
<comment type="subcellular location">
    <subcellularLocation>
        <location evidence="2">Cell membrane</location>
    </subcellularLocation>
</comment>
<dbReference type="GO" id="GO:0005886">
    <property type="term" value="C:plasma membrane"/>
    <property type="evidence" value="ECO:0007669"/>
    <property type="project" value="UniProtKB-SubCell"/>
</dbReference>
<comment type="catalytic activity">
    <reaction evidence="1">
        <text>ATP + protein L-histidine = ADP + protein N-phospho-L-histidine.</text>
        <dbReference type="EC" id="2.7.13.3"/>
    </reaction>
</comment>
<keyword evidence="5" id="KW-0808">Transferase</keyword>
<dbReference type="HOGENOM" id="CLU_000445_89_6_11"/>
<name>D2PLZ2_KRIFD</name>
<dbReference type="Pfam" id="PF00512">
    <property type="entry name" value="HisKA"/>
    <property type="match status" value="1"/>
</dbReference>
<evidence type="ECO:0000259" key="12">
    <source>
        <dbReference type="PROSITE" id="PS50109"/>
    </source>
</evidence>
<dbReference type="Pfam" id="PF02518">
    <property type="entry name" value="HATPase_c"/>
    <property type="match status" value="1"/>
</dbReference>
<evidence type="ECO:0000256" key="7">
    <source>
        <dbReference type="ARBA" id="ARBA00022777"/>
    </source>
</evidence>
<dbReference type="InterPro" id="IPR003594">
    <property type="entry name" value="HATPase_dom"/>
</dbReference>
<dbReference type="SMART" id="SM00304">
    <property type="entry name" value="HAMP"/>
    <property type="match status" value="1"/>
</dbReference>